<accession>A0A840VIU9</accession>
<dbReference type="RefSeq" id="WP_184019822.1">
    <property type="nucleotide sequence ID" value="NZ_JACHFD010000014.1"/>
</dbReference>
<proteinExistence type="predicted"/>
<evidence type="ECO:0000256" key="1">
    <source>
        <dbReference type="SAM" id="SignalP"/>
    </source>
</evidence>
<keyword evidence="1" id="KW-0732">Signal</keyword>
<dbReference type="AlphaFoldDB" id="A0A840VIU9"/>
<dbReference type="EMBL" id="JACHFD010000014">
    <property type="protein sequence ID" value="MBB5352631.1"/>
    <property type="molecule type" value="Genomic_DNA"/>
</dbReference>
<evidence type="ECO:0008006" key="4">
    <source>
        <dbReference type="Google" id="ProtNLM"/>
    </source>
</evidence>
<protein>
    <recommendedName>
        <fullName evidence="4">PEP-CTERM protein-sorting domain-containing protein</fullName>
    </recommendedName>
</protein>
<dbReference type="Proteomes" id="UP000557717">
    <property type="component" value="Unassembled WGS sequence"/>
</dbReference>
<evidence type="ECO:0000313" key="3">
    <source>
        <dbReference type="Proteomes" id="UP000557717"/>
    </source>
</evidence>
<reference evidence="2 3" key="1">
    <citation type="submission" date="2020-08" db="EMBL/GenBank/DDBJ databases">
        <title>Genomic Encyclopedia of Type Strains, Phase IV (KMG-IV): sequencing the most valuable type-strain genomes for metagenomic binning, comparative biology and taxonomic classification.</title>
        <authorList>
            <person name="Goeker M."/>
        </authorList>
    </citation>
    <scope>NUCLEOTIDE SEQUENCE [LARGE SCALE GENOMIC DNA]</scope>
    <source>
        <strain evidence="2 3">YC6886</strain>
    </source>
</reference>
<evidence type="ECO:0000313" key="2">
    <source>
        <dbReference type="EMBL" id="MBB5352631.1"/>
    </source>
</evidence>
<feature type="signal peptide" evidence="1">
    <location>
        <begin position="1"/>
        <end position="20"/>
    </location>
</feature>
<name>A0A840VIU9_9BACT</name>
<sequence length="252" mass="26605">MFAKCPVLAAMLGLAASAGAQSINLSYDDTFPFDPETYHHTNSWVVDQVGFNTTSGTMTVVPVGGYRTTVITPDGSSVSVYDFCSELYVGLSTPPVYDVSVGLGSLSTAKQDALQVFLSNALPLFLSTSTGTYAAAIQLGIWEIIEDGNPYLGLDPTYTLDSSIAGQNLSANIADTGVGDATDAVNLANSWLANVTDGTWSDEGGMTYFYADSVDGQQDRIWVALGTVTIPEPSVALLGLVGTFGLVLRRRR</sequence>
<feature type="chain" id="PRO_5032515952" description="PEP-CTERM protein-sorting domain-containing protein" evidence="1">
    <location>
        <begin position="21"/>
        <end position="252"/>
    </location>
</feature>
<organism evidence="2 3">
    <name type="scientific">Haloferula luteola</name>
    <dbReference type="NCBI Taxonomy" id="595692"/>
    <lineage>
        <taxon>Bacteria</taxon>
        <taxon>Pseudomonadati</taxon>
        <taxon>Verrucomicrobiota</taxon>
        <taxon>Verrucomicrobiia</taxon>
        <taxon>Verrucomicrobiales</taxon>
        <taxon>Verrucomicrobiaceae</taxon>
        <taxon>Haloferula</taxon>
    </lineage>
</organism>
<keyword evidence="3" id="KW-1185">Reference proteome</keyword>
<gene>
    <name evidence="2" type="ORF">HNR46_002879</name>
</gene>
<comment type="caution">
    <text evidence="2">The sequence shown here is derived from an EMBL/GenBank/DDBJ whole genome shotgun (WGS) entry which is preliminary data.</text>
</comment>